<accession>A0A1X6NNH6</accession>
<sequence length="610" mass="64189">MLHGPRLLRGIETKIGVCGLMGKVWAADYDVCLVGGIDYEVSDVFSRSRSDGRGGTAGGGAVAAAAAAAAAVAVGVSVLDAAAGGGGGRRPVPPNGRASATVASVRRTHSRRQRPSASGGAAASPRGLDAQRGAPRAMVDASTFSGRASVPAAERGVRASRASLAPADIGAATSTFANQSVRPLPPSPAPAPSPRRPLQKAPIGARRVTRRRVVAPHLCSPTLRAVIPPPPPPAHIESRATPAANDAALSPVRRGRLWRPPHRPHRRARRHARRRPLRPVPPRRRRRPPHRLRSAVGHIMGAVARRRRAAWHPLCVHARRVQGRRRRVGPQRRGGGGAQPHAPHRDDGAAVWGRGRVGRGGSGGDGHRRRRAGAVVGVGVSGWVARGGGVWAVGGRRPRVRAGGGGAGGGRGVLLAEGRCGAGGEPDGERARFGGLRRGRGVTRHVGGRGPGGGGRGGRMAMIRVERMMWPGKRRRPQEPCAAAHRGRGGSASSGCRAVFRGAHVYTAASLAVWRPAWCRVLWPTESRRRLLRGSSNGGGGGGYRPSQVAPTELWSGAMYCNKTGRSGKRNLFRKNEKKIDRVAPGFEPGTSSTQRKNRTTRPCNLRVLH</sequence>
<keyword evidence="3" id="KW-1185">Reference proteome</keyword>
<feature type="compositionally biased region" description="Gly residues" evidence="1">
    <location>
        <begin position="448"/>
        <end position="458"/>
    </location>
</feature>
<organism evidence="2 3">
    <name type="scientific">Porphyra umbilicalis</name>
    <name type="common">Purple laver</name>
    <name type="synonym">Red alga</name>
    <dbReference type="NCBI Taxonomy" id="2786"/>
    <lineage>
        <taxon>Eukaryota</taxon>
        <taxon>Rhodophyta</taxon>
        <taxon>Bangiophyceae</taxon>
        <taxon>Bangiales</taxon>
        <taxon>Bangiaceae</taxon>
        <taxon>Porphyra</taxon>
    </lineage>
</organism>
<reference evidence="2 3" key="1">
    <citation type="submission" date="2017-03" db="EMBL/GenBank/DDBJ databases">
        <title>WGS assembly of Porphyra umbilicalis.</title>
        <authorList>
            <person name="Brawley S.H."/>
            <person name="Blouin N.A."/>
            <person name="Ficko-Blean E."/>
            <person name="Wheeler G.L."/>
            <person name="Lohr M."/>
            <person name="Goodson H.V."/>
            <person name="Jenkins J.W."/>
            <person name="Blaby-Haas C.E."/>
            <person name="Helliwell K.E."/>
            <person name="Chan C."/>
            <person name="Marriage T."/>
            <person name="Bhattacharya D."/>
            <person name="Klein A.S."/>
            <person name="Badis Y."/>
            <person name="Brodie J."/>
            <person name="Cao Y."/>
            <person name="Collen J."/>
            <person name="Dittami S.M."/>
            <person name="Gachon C.M."/>
            <person name="Green B.R."/>
            <person name="Karpowicz S."/>
            <person name="Kim J.W."/>
            <person name="Kudahl U."/>
            <person name="Lin S."/>
            <person name="Michel G."/>
            <person name="Mittag M."/>
            <person name="Olson B.J."/>
            <person name="Pangilinan J."/>
            <person name="Peng Y."/>
            <person name="Qiu H."/>
            <person name="Shu S."/>
            <person name="Singer J.T."/>
            <person name="Smith A.G."/>
            <person name="Sprecher B.N."/>
            <person name="Wagner V."/>
            <person name="Wang W."/>
            <person name="Wang Z.-Y."/>
            <person name="Yan J."/>
            <person name="Yarish C."/>
            <person name="Zoeuner-Riek S."/>
            <person name="Zhuang Y."/>
            <person name="Zou Y."/>
            <person name="Lindquist E.A."/>
            <person name="Grimwood J."/>
            <person name="Barry K."/>
            <person name="Rokhsar D.S."/>
            <person name="Schmutz J."/>
            <person name="Stiller J.W."/>
            <person name="Grossman A.R."/>
            <person name="Prochnik S.E."/>
        </authorList>
    </citation>
    <scope>NUCLEOTIDE SEQUENCE [LARGE SCALE GENOMIC DNA]</scope>
    <source>
        <strain evidence="2">4086291</strain>
    </source>
</reference>
<feature type="compositionally biased region" description="Pro residues" evidence="1">
    <location>
        <begin position="183"/>
        <end position="195"/>
    </location>
</feature>
<gene>
    <name evidence="2" type="ORF">BU14_0889s0006</name>
</gene>
<protein>
    <submittedName>
        <fullName evidence="2">Uncharacterized protein</fullName>
    </submittedName>
</protein>
<feature type="region of interest" description="Disordered" evidence="1">
    <location>
        <begin position="84"/>
        <end position="142"/>
    </location>
</feature>
<name>A0A1X6NNH6_PORUM</name>
<evidence type="ECO:0000313" key="3">
    <source>
        <dbReference type="Proteomes" id="UP000218209"/>
    </source>
</evidence>
<feature type="region of interest" description="Disordered" evidence="1">
    <location>
        <begin position="566"/>
        <end position="610"/>
    </location>
</feature>
<feature type="compositionally biased region" description="Basic residues" evidence="1">
    <location>
        <begin position="256"/>
        <end position="293"/>
    </location>
</feature>
<feature type="region of interest" description="Disordered" evidence="1">
    <location>
        <begin position="440"/>
        <end position="459"/>
    </location>
</feature>
<dbReference type="EMBL" id="KV919307">
    <property type="protein sequence ID" value="OSX70135.1"/>
    <property type="molecule type" value="Genomic_DNA"/>
</dbReference>
<dbReference type="Proteomes" id="UP000218209">
    <property type="component" value="Unassembled WGS sequence"/>
</dbReference>
<feature type="region of interest" description="Disordered" evidence="1">
    <location>
        <begin position="175"/>
        <end position="199"/>
    </location>
</feature>
<evidence type="ECO:0000256" key="1">
    <source>
        <dbReference type="SAM" id="MobiDB-lite"/>
    </source>
</evidence>
<proteinExistence type="predicted"/>
<feature type="region of interest" description="Disordered" evidence="1">
    <location>
        <begin position="256"/>
        <end position="295"/>
    </location>
</feature>
<feature type="region of interest" description="Disordered" evidence="1">
    <location>
        <begin position="322"/>
        <end position="370"/>
    </location>
</feature>
<evidence type="ECO:0000313" key="2">
    <source>
        <dbReference type="EMBL" id="OSX70135.1"/>
    </source>
</evidence>
<feature type="compositionally biased region" description="Low complexity" evidence="1">
    <location>
        <begin position="115"/>
        <end position="127"/>
    </location>
</feature>
<dbReference type="AlphaFoldDB" id="A0A1X6NNH6"/>